<name>A0A085ZCT7_9FLAO</name>
<evidence type="ECO:0000256" key="1">
    <source>
        <dbReference type="SAM" id="MobiDB-lite"/>
    </source>
</evidence>
<dbReference type="Proteomes" id="UP000028703">
    <property type="component" value="Unassembled WGS sequence"/>
</dbReference>
<accession>A0A085ZCT7</accession>
<dbReference type="eggNOG" id="ENOG50311GM">
    <property type="taxonomic scope" value="Bacteria"/>
</dbReference>
<sequence>MTSSCNLNGNKENTPVKKRSGDSNMSNKTSPPQLDTATINMDKVKQEIDWHDDVRLKFLSECLNPFLEAKKVTTNCSDCDKISFSYILTINEKGAVIKVKRESELIQCKQLTSNDIAELHAVIESYFKKQILPRSFAKGNYRGQLGFILRC</sequence>
<reference evidence="2 3" key="1">
    <citation type="submission" date="2014-07" db="EMBL/GenBank/DDBJ databases">
        <title>Genome of Chryseobacterium luteum DSM 18605.</title>
        <authorList>
            <person name="Stropko S.J."/>
            <person name="Pipes S.E."/>
            <person name="Newman J.D."/>
        </authorList>
    </citation>
    <scope>NUCLEOTIDE SEQUENCE [LARGE SCALE GENOMIC DNA]</scope>
    <source>
        <strain evidence="2 3">DSM 18605</strain>
    </source>
</reference>
<protein>
    <submittedName>
        <fullName evidence="2">Uncharacterized protein</fullName>
    </submittedName>
</protein>
<dbReference type="EMBL" id="JPRO01000012">
    <property type="protein sequence ID" value="KFF02251.1"/>
    <property type="molecule type" value="Genomic_DNA"/>
</dbReference>
<gene>
    <name evidence="2" type="ORF">IX38_13540</name>
</gene>
<feature type="region of interest" description="Disordered" evidence="1">
    <location>
        <begin position="1"/>
        <end position="38"/>
    </location>
</feature>
<organism evidence="2 3">
    <name type="scientific">Chryseobacterium luteum</name>
    <dbReference type="NCBI Taxonomy" id="421531"/>
    <lineage>
        <taxon>Bacteria</taxon>
        <taxon>Pseudomonadati</taxon>
        <taxon>Bacteroidota</taxon>
        <taxon>Flavobacteriia</taxon>
        <taxon>Flavobacteriales</taxon>
        <taxon>Weeksellaceae</taxon>
        <taxon>Chryseobacterium group</taxon>
        <taxon>Chryseobacterium</taxon>
    </lineage>
</organism>
<feature type="compositionally biased region" description="Polar residues" evidence="1">
    <location>
        <begin position="22"/>
        <end position="38"/>
    </location>
</feature>
<dbReference type="AlphaFoldDB" id="A0A085ZCT7"/>
<proteinExistence type="predicted"/>
<feature type="compositionally biased region" description="Polar residues" evidence="1">
    <location>
        <begin position="1"/>
        <end position="13"/>
    </location>
</feature>
<evidence type="ECO:0000313" key="3">
    <source>
        <dbReference type="Proteomes" id="UP000028703"/>
    </source>
</evidence>
<keyword evidence="3" id="KW-1185">Reference proteome</keyword>
<comment type="caution">
    <text evidence="2">The sequence shown here is derived from an EMBL/GenBank/DDBJ whole genome shotgun (WGS) entry which is preliminary data.</text>
</comment>
<dbReference type="STRING" id="421531.IX38_13540"/>
<evidence type="ECO:0000313" key="2">
    <source>
        <dbReference type="EMBL" id="KFF02251.1"/>
    </source>
</evidence>